<accession>A0A9D1JJP1</accession>
<dbReference type="PANTHER" id="PTHR45453:SF1">
    <property type="entry name" value="PHOSPHATE REGULON SENSOR PROTEIN PHOR"/>
    <property type="match status" value="1"/>
</dbReference>
<evidence type="ECO:0000256" key="3">
    <source>
        <dbReference type="ARBA" id="ARBA00012438"/>
    </source>
</evidence>
<reference evidence="12" key="2">
    <citation type="journal article" date="2021" name="PeerJ">
        <title>Extensive microbial diversity within the chicken gut microbiome revealed by metagenomics and culture.</title>
        <authorList>
            <person name="Gilroy R."/>
            <person name="Ravi A."/>
            <person name="Getino M."/>
            <person name="Pursley I."/>
            <person name="Horton D.L."/>
            <person name="Alikhan N.F."/>
            <person name="Baker D."/>
            <person name="Gharbi K."/>
            <person name="Hall N."/>
            <person name="Watson M."/>
            <person name="Adriaenssens E.M."/>
            <person name="Foster-Nyarko E."/>
            <person name="Jarju S."/>
            <person name="Secka A."/>
            <person name="Antonio M."/>
            <person name="Oren A."/>
            <person name="Chaudhuri R.R."/>
            <person name="La Ragione R."/>
            <person name="Hildebrand F."/>
            <person name="Pallen M.J."/>
        </authorList>
    </citation>
    <scope>NUCLEOTIDE SEQUENCE</scope>
    <source>
        <strain evidence="12">CHK190-19873</strain>
    </source>
</reference>
<comment type="caution">
    <text evidence="12">The sequence shown here is derived from an EMBL/GenBank/DDBJ whole genome shotgun (WGS) entry which is preliminary data.</text>
</comment>
<keyword evidence="8 9" id="KW-0472">Membrane</keyword>
<feature type="transmembrane region" description="Helical" evidence="9">
    <location>
        <begin position="152"/>
        <end position="174"/>
    </location>
</feature>
<dbReference type="FunFam" id="3.30.565.10:FF:000006">
    <property type="entry name" value="Sensor histidine kinase WalK"/>
    <property type="match status" value="1"/>
</dbReference>
<dbReference type="SMART" id="SM00091">
    <property type="entry name" value="PAS"/>
    <property type="match status" value="1"/>
</dbReference>
<evidence type="ECO:0000259" key="10">
    <source>
        <dbReference type="PROSITE" id="PS50109"/>
    </source>
</evidence>
<name>A0A9D1JJP1_9FIRM</name>
<dbReference type="InterPro" id="IPR035965">
    <property type="entry name" value="PAS-like_dom_sf"/>
</dbReference>
<dbReference type="EC" id="2.7.13.3" evidence="3"/>
<evidence type="ECO:0000256" key="8">
    <source>
        <dbReference type="ARBA" id="ARBA00023136"/>
    </source>
</evidence>
<dbReference type="InterPro" id="IPR003661">
    <property type="entry name" value="HisK_dim/P_dom"/>
</dbReference>
<dbReference type="Gene3D" id="3.30.565.10">
    <property type="entry name" value="Histidine kinase-like ATPase, C-terminal domain"/>
    <property type="match status" value="1"/>
</dbReference>
<dbReference type="Gene3D" id="1.10.287.130">
    <property type="match status" value="1"/>
</dbReference>
<dbReference type="SUPFAM" id="SSF55785">
    <property type="entry name" value="PYP-like sensor domain (PAS domain)"/>
    <property type="match status" value="1"/>
</dbReference>
<dbReference type="PROSITE" id="PS50112">
    <property type="entry name" value="PAS"/>
    <property type="match status" value="1"/>
</dbReference>
<dbReference type="InterPro" id="IPR003594">
    <property type="entry name" value="HATPase_dom"/>
</dbReference>
<dbReference type="EMBL" id="DVIQ01000019">
    <property type="protein sequence ID" value="HIS30574.1"/>
    <property type="molecule type" value="Genomic_DNA"/>
</dbReference>
<keyword evidence="9" id="KW-0812">Transmembrane</keyword>
<feature type="domain" description="PAS" evidence="11">
    <location>
        <begin position="223"/>
        <end position="278"/>
    </location>
</feature>
<dbReference type="GO" id="GO:0006355">
    <property type="term" value="P:regulation of DNA-templated transcription"/>
    <property type="evidence" value="ECO:0007669"/>
    <property type="project" value="InterPro"/>
</dbReference>
<comment type="subcellular location">
    <subcellularLocation>
        <location evidence="2">Membrane</location>
    </subcellularLocation>
</comment>
<keyword evidence="5" id="KW-0808">Transferase</keyword>
<dbReference type="Pfam" id="PF16736">
    <property type="entry name" value="sCache_like"/>
    <property type="match status" value="1"/>
</dbReference>
<keyword evidence="4" id="KW-0597">Phosphoprotein</keyword>
<evidence type="ECO:0000256" key="5">
    <source>
        <dbReference type="ARBA" id="ARBA00022679"/>
    </source>
</evidence>
<dbReference type="GO" id="GO:0016036">
    <property type="term" value="P:cellular response to phosphate starvation"/>
    <property type="evidence" value="ECO:0007669"/>
    <property type="project" value="TreeGrafter"/>
</dbReference>
<dbReference type="SMART" id="SM00387">
    <property type="entry name" value="HATPase_c"/>
    <property type="match status" value="1"/>
</dbReference>
<dbReference type="PRINTS" id="PR00344">
    <property type="entry name" value="BCTRLSENSOR"/>
</dbReference>
<sequence length="553" mass="62339">MKRRIYLSFLALAALTILLVSCIFAFFFGHIFRQETEAEVTAEAEYTAAICEEVSDAVSFCSRLGERAASRITLIGADGTVLYDSNADSQEMENHLDRPEILQAREEGTGISRRLSETMRTVTYYAAVRLSDGSFIRVSAEHSSDFEIFLKILPYLLAAAAVMMVGALITARYLTRKFVRTINKIDLKHPEKEQTFPELAPLLDRMAEQNRQIERQMADLLEQERKFSTITRNMNEGLILLDSSERIQFINDSLKNTLGASQMDYTGKSISLFNRSHEMAEIIRAALKGQAGDATVTFYERKLHIYGNPVVEDGKVTGVVLFLVDISEKDKAEQMRREFTANVSHELKTPLTSISGFAELIQTGMVQDGDIPMFAGKIRDEAGRLLVLINDIIKLSRMDEGQNIQAKEVVDLADVGREVQTRLQPVAERQHVNLMVELSSVKLLGVRSMFYDAVYNLCENAIKYNRENGEVLLEIFEKEEHPIVRVTDTGIGIPPEHQERIFERFYRVDKSHSRQTGGTGLGLSIVKHVVEYHGGYIEIHSREGAGTVITLHF</sequence>
<dbReference type="Gene3D" id="3.30.450.20">
    <property type="entry name" value="PAS domain"/>
    <property type="match status" value="1"/>
</dbReference>
<evidence type="ECO:0000256" key="7">
    <source>
        <dbReference type="ARBA" id="ARBA00023012"/>
    </source>
</evidence>
<feature type="domain" description="Histidine kinase" evidence="10">
    <location>
        <begin position="342"/>
        <end position="553"/>
    </location>
</feature>
<dbReference type="InterPro" id="IPR050351">
    <property type="entry name" value="BphY/WalK/GraS-like"/>
</dbReference>
<evidence type="ECO:0000259" key="11">
    <source>
        <dbReference type="PROSITE" id="PS50112"/>
    </source>
</evidence>
<evidence type="ECO:0000256" key="2">
    <source>
        <dbReference type="ARBA" id="ARBA00004370"/>
    </source>
</evidence>
<organism evidence="12 13">
    <name type="scientific">Candidatus Limivivens intestinipullorum</name>
    <dbReference type="NCBI Taxonomy" id="2840858"/>
    <lineage>
        <taxon>Bacteria</taxon>
        <taxon>Bacillati</taxon>
        <taxon>Bacillota</taxon>
        <taxon>Clostridia</taxon>
        <taxon>Lachnospirales</taxon>
        <taxon>Lachnospiraceae</taxon>
        <taxon>Lachnospiraceae incertae sedis</taxon>
        <taxon>Candidatus Limivivens</taxon>
    </lineage>
</organism>
<dbReference type="CDD" id="cd00082">
    <property type="entry name" value="HisKA"/>
    <property type="match status" value="1"/>
</dbReference>
<comment type="catalytic activity">
    <reaction evidence="1">
        <text>ATP + protein L-histidine = ADP + protein N-phospho-L-histidine.</text>
        <dbReference type="EC" id="2.7.13.3"/>
    </reaction>
</comment>
<dbReference type="FunFam" id="1.10.287.130:FF:000001">
    <property type="entry name" value="Two-component sensor histidine kinase"/>
    <property type="match status" value="1"/>
</dbReference>
<gene>
    <name evidence="12" type="ORF">IAB44_03350</name>
</gene>
<dbReference type="PROSITE" id="PS51257">
    <property type="entry name" value="PROKAR_LIPOPROTEIN"/>
    <property type="match status" value="1"/>
</dbReference>
<reference evidence="12" key="1">
    <citation type="submission" date="2020-10" db="EMBL/GenBank/DDBJ databases">
        <authorList>
            <person name="Gilroy R."/>
        </authorList>
    </citation>
    <scope>NUCLEOTIDE SEQUENCE</scope>
    <source>
        <strain evidence="12">CHK190-19873</strain>
    </source>
</reference>
<dbReference type="GO" id="GO:0004721">
    <property type="term" value="F:phosphoprotein phosphatase activity"/>
    <property type="evidence" value="ECO:0007669"/>
    <property type="project" value="TreeGrafter"/>
</dbReference>
<keyword evidence="7" id="KW-0902">Two-component regulatory system</keyword>
<dbReference type="InterPro" id="IPR013767">
    <property type="entry name" value="PAS_fold"/>
</dbReference>
<dbReference type="InterPro" id="IPR004358">
    <property type="entry name" value="Sig_transdc_His_kin-like_C"/>
</dbReference>
<dbReference type="GO" id="GO:0005886">
    <property type="term" value="C:plasma membrane"/>
    <property type="evidence" value="ECO:0007669"/>
    <property type="project" value="TreeGrafter"/>
</dbReference>
<evidence type="ECO:0000256" key="1">
    <source>
        <dbReference type="ARBA" id="ARBA00000085"/>
    </source>
</evidence>
<dbReference type="SUPFAM" id="SSF47384">
    <property type="entry name" value="Homodimeric domain of signal transducing histidine kinase"/>
    <property type="match status" value="1"/>
</dbReference>
<evidence type="ECO:0000256" key="9">
    <source>
        <dbReference type="SAM" id="Phobius"/>
    </source>
</evidence>
<evidence type="ECO:0000313" key="12">
    <source>
        <dbReference type="EMBL" id="HIS30574.1"/>
    </source>
</evidence>
<protein>
    <recommendedName>
        <fullName evidence="3">histidine kinase</fullName>
        <ecNumber evidence="3">2.7.13.3</ecNumber>
    </recommendedName>
</protein>
<dbReference type="SUPFAM" id="SSF55874">
    <property type="entry name" value="ATPase domain of HSP90 chaperone/DNA topoisomerase II/histidine kinase"/>
    <property type="match status" value="1"/>
</dbReference>
<dbReference type="AlphaFoldDB" id="A0A9D1JJP1"/>
<dbReference type="InterPro" id="IPR005467">
    <property type="entry name" value="His_kinase_dom"/>
</dbReference>
<evidence type="ECO:0000256" key="4">
    <source>
        <dbReference type="ARBA" id="ARBA00022553"/>
    </source>
</evidence>
<dbReference type="CDD" id="cd00075">
    <property type="entry name" value="HATPase"/>
    <property type="match status" value="1"/>
</dbReference>
<dbReference type="Proteomes" id="UP000823935">
    <property type="component" value="Unassembled WGS sequence"/>
</dbReference>
<dbReference type="InterPro" id="IPR036890">
    <property type="entry name" value="HATPase_C_sf"/>
</dbReference>
<evidence type="ECO:0000256" key="6">
    <source>
        <dbReference type="ARBA" id="ARBA00022777"/>
    </source>
</evidence>
<dbReference type="PROSITE" id="PS50109">
    <property type="entry name" value="HIS_KIN"/>
    <property type="match status" value="1"/>
</dbReference>
<dbReference type="PANTHER" id="PTHR45453">
    <property type="entry name" value="PHOSPHATE REGULON SENSOR PROTEIN PHOR"/>
    <property type="match status" value="1"/>
</dbReference>
<dbReference type="Pfam" id="PF02518">
    <property type="entry name" value="HATPase_c"/>
    <property type="match status" value="1"/>
</dbReference>
<dbReference type="InterPro" id="IPR031967">
    <property type="entry name" value="PhoR_single_Cache-like_dom"/>
</dbReference>
<dbReference type="InterPro" id="IPR000014">
    <property type="entry name" value="PAS"/>
</dbReference>
<dbReference type="GO" id="GO:0000155">
    <property type="term" value="F:phosphorelay sensor kinase activity"/>
    <property type="evidence" value="ECO:0007669"/>
    <property type="project" value="InterPro"/>
</dbReference>
<proteinExistence type="predicted"/>
<keyword evidence="6" id="KW-0418">Kinase</keyword>
<dbReference type="NCBIfam" id="TIGR00229">
    <property type="entry name" value="sensory_box"/>
    <property type="match status" value="1"/>
</dbReference>
<dbReference type="Pfam" id="PF00989">
    <property type="entry name" value="PAS"/>
    <property type="match status" value="1"/>
</dbReference>
<dbReference type="SMART" id="SM00388">
    <property type="entry name" value="HisKA"/>
    <property type="match status" value="1"/>
</dbReference>
<keyword evidence="9" id="KW-1133">Transmembrane helix</keyword>
<evidence type="ECO:0000313" key="13">
    <source>
        <dbReference type="Proteomes" id="UP000823935"/>
    </source>
</evidence>
<dbReference type="Pfam" id="PF00512">
    <property type="entry name" value="HisKA"/>
    <property type="match status" value="1"/>
</dbReference>
<dbReference type="InterPro" id="IPR036097">
    <property type="entry name" value="HisK_dim/P_sf"/>
</dbReference>